<dbReference type="GO" id="GO:0005198">
    <property type="term" value="F:structural molecule activity"/>
    <property type="evidence" value="ECO:0007669"/>
    <property type="project" value="InterPro"/>
</dbReference>
<feature type="domain" description="Flagellin N-terminal" evidence="1">
    <location>
        <begin position="46"/>
        <end position="144"/>
    </location>
</feature>
<protein>
    <submittedName>
        <fullName evidence="2">Flagellin domain protein</fullName>
    </submittedName>
</protein>
<sequence>MALSNLAQILSLSPNVQMDMLMSAYFRDSQVGANLRRMMIGEQPIQPLTSPFDQAITGRLRSDSAAIRQHSRNVQEAAQIMGIASEAVDSIRDTLKQMQDLAQKIDEGDLEYRQEVADDYNEMREKIESIISHTQYNTMHLLDSEKWGGSSLIDEDGKVQIKSLLGRDGLTTIKFYPLDDRDWKGLEGTDLETEADREGQLDLLSELIGDVTTIEDIYSGRKSSLEFQASRLESQADIMDEAVEARKQTPEMSLEEILVNLLLRYSGRIFDQMT</sequence>
<proteinExistence type="predicted"/>
<name>D6SR98_9BACT</name>
<keyword evidence="3" id="KW-1185">Reference proteome</keyword>
<dbReference type="Gene3D" id="1.20.1330.10">
    <property type="entry name" value="f41 fragment of flagellin, N-terminal domain"/>
    <property type="match status" value="1"/>
</dbReference>
<dbReference type="OrthoDB" id="5447284at2"/>
<keyword evidence="2" id="KW-0282">Flagellum</keyword>
<dbReference type="AlphaFoldDB" id="D6SR98"/>
<dbReference type="Pfam" id="PF00669">
    <property type="entry name" value="Flagellin_N"/>
    <property type="match status" value="1"/>
</dbReference>
<dbReference type="EMBL" id="ACJN02000003">
    <property type="protein sequence ID" value="EFI33214.1"/>
    <property type="molecule type" value="Genomic_DNA"/>
</dbReference>
<organism evidence="2 3">
    <name type="scientific">Desulfonatronospira thiodismutans ASO3-1</name>
    <dbReference type="NCBI Taxonomy" id="555779"/>
    <lineage>
        <taxon>Bacteria</taxon>
        <taxon>Pseudomonadati</taxon>
        <taxon>Thermodesulfobacteriota</taxon>
        <taxon>Desulfovibrionia</taxon>
        <taxon>Desulfovibrionales</taxon>
        <taxon>Desulfonatronovibrionaceae</taxon>
        <taxon>Desulfonatronospira</taxon>
    </lineage>
</organism>
<evidence type="ECO:0000259" key="1">
    <source>
        <dbReference type="Pfam" id="PF00669"/>
    </source>
</evidence>
<keyword evidence="2" id="KW-0966">Cell projection</keyword>
<reference evidence="2" key="1">
    <citation type="submission" date="2010-05" db="EMBL/GenBank/DDBJ databases">
        <title>The draft genome of Desulfonatronospira thiodismutans ASO3-1.</title>
        <authorList>
            <consortium name="US DOE Joint Genome Institute (JGI-PGF)"/>
            <person name="Lucas S."/>
            <person name="Copeland A."/>
            <person name="Lapidus A."/>
            <person name="Cheng J.-F."/>
            <person name="Bruce D."/>
            <person name="Goodwin L."/>
            <person name="Pitluck S."/>
            <person name="Chertkov O."/>
            <person name="Brettin T."/>
            <person name="Detter J.C."/>
            <person name="Han C."/>
            <person name="Land M.L."/>
            <person name="Hauser L."/>
            <person name="Kyrpides N."/>
            <person name="Mikhailova N."/>
            <person name="Muyzer G."/>
            <person name="Woyke T."/>
        </authorList>
    </citation>
    <scope>NUCLEOTIDE SEQUENCE [LARGE SCALE GENOMIC DNA]</scope>
    <source>
        <strain evidence="2">ASO3-1</strain>
    </source>
</reference>
<accession>D6SR98</accession>
<keyword evidence="2" id="KW-0969">Cilium</keyword>
<gene>
    <name evidence="2" type="ORF">Dthio_PD0540</name>
</gene>
<dbReference type="SUPFAM" id="SSF64518">
    <property type="entry name" value="Phase 1 flagellin"/>
    <property type="match status" value="1"/>
</dbReference>
<evidence type="ECO:0000313" key="2">
    <source>
        <dbReference type="EMBL" id="EFI33214.1"/>
    </source>
</evidence>
<evidence type="ECO:0000313" key="3">
    <source>
        <dbReference type="Proteomes" id="UP000005496"/>
    </source>
</evidence>
<dbReference type="RefSeq" id="WP_008870572.1">
    <property type="nucleotide sequence ID" value="NZ_ACJN02000003.1"/>
</dbReference>
<dbReference type="Proteomes" id="UP000005496">
    <property type="component" value="Unassembled WGS sequence"/>
</dbReference>
<comment type="caution">
    <text evidence="2">The sequence shown here is derived from an EMBL/GenBank/DDBJ whole genome shotgun (WGS) entry which is preliminary data.</text>
</comment>
<dbReference type="InterPro" id="IPR001029">
    <property type="entry name" value="Flagellin_N"/>
</dbReference>
<dbReference type="eggNOG" id="COG1344">
    <property type="taxonomic scope" value="Bacteria"/>
</dbReference>